<organism evidence="1">
    <name type="scientific">marine metagenome</name>
    <dbReference type="NCBI Taxonomy" id="408172"/>
    <lineage>
        <taxon>unclassified sequences</taxon>
        <taxon>metagenomes</taxon>
        <taxon>ecological metagenomes</taxon>
    </lineage>
</organism>
<protein>
    <submittedName>
        <fullName evidence="1">Uncharacterized protein</fullName>
    </submittedName>
</protein>
<feature type="non-terminal residue" evidence="1">
    <location>
        <position position="1"/>
    </location>
</feature>
<proteinExistence type="predicted"/>
<evidence type="ECO:0000313" key="1">
    <source>
        <dbReference type="EMBL" id="SVA60768.1"/>
    </source>
</evidence>
<sequence length="27" mass="3075">VVWVMMASVGKVTSDREVKKVEDLRVL</sequence>
<accession>A0A381X7X7</accession>
<feature type="non-terminal residue" evidence="1">
    <location>
        <position position="27"/>
    </location>
</feature>
<dbReference type="AlphaFoldDB" id="A0A381X7X7"/>
<gene>
    <name evidence="1" type="ORF">METZ01_LOCUS113622</name>
</gene>
<reference evidence="1" key="1">
    <citation type="submission" date="2018-05" db="EMBL/GenBank/DDBJ databases">
        <authorList>
            <person name="Lanie J.A."/>
            <person name="Ng W.-L."/>
            <person name="Kazmierczak K.M."/>
            <person name="Andrzejewski T.M."/>
            <person name="Davidsen T.M."/>
            <person name="Wayne K.J."/>
            <person name="Tettelin H."/>
            <person name="Glass J.I."/>
            <person name="Rusch D."/>
            <person name="Podicherti R."/>
            <person name="Tsui H.-C.T."/>
            <person name="Winkler M.E."/>
        </authorList>
    </citation>
    <scope>NUCLEOTIDE SEQUENCE</scope>
</reference>
<name>A0A381X7X7_9ZZZZ</name>
<dbReference type="EMBL" id="UINC01014200">
    <property type="protein sequence ID" value="SVA60768.1"/>
    <property type="molecule type" value="Genomic_DNA"/>
</dbReference>